<keyword evidence="3" id="KW-1185">Reference proteome</keyword>
<feature type="compositionally biased region" description="Basic and acidic residues" evidence="1">
    <location>
        <begin position="213"/>
        <end position="232"/>
    </location>
</feature>
<evidence type="ECO:0000256" key="1">
    <source>
        <dbReference type="SAM" id="MobiDB-lite"/>
    </source>
</evidence>
<protein>
    <submittedName>
        <fullName evidence="2">Carbohydrate-binding module family 48 protein</fullName>
    </submittedName>
</protein>
<sequence>MSSYTFKWPKGPSDVILTGTFDNWSKSLPLVKQADGSSTQRIAQDDSGIDNNVLEPVDLEALSSTATTSKIPEAGGLAAAATTTNDVSTTVLPSAEGKGVSVAGEPGIFVPSSEEQLAAFANVEDVDSRNLSAAEKKKQKKKVKRSQYKAKKKKKAAEAAVGGAAIATATSTTTESTDTDPSDIEVAKDEVAKDEVVHADEDKNTIVNVPVDHPADAKPVLKEAPVDAKSDAEVLPVIDSTTDARTLDPREAEKEQQQHEDAKAAATAAVAAAIAAPVAAAVAVEASETKAAESTTIPEHRAAESVPEPVVAPVPDAIDTAKDSKPVEEPTAVIATELVPKTAGDIEPVPEAKVADPEPTIVDDVPGVTHSTTEAQEKEVDAAPVSKNAAPSAIGAAAASGVVAGAGDNESDEEILIAQGKGNTDDIEAAIVAREGNDVIVEEIKPTESEAARLTEEAHIKKPAAAAPAKKEKEAKKEKKSGRVSRFFKKIFT</sequence>
<dbReference type="Gene3D" id="2.60.40.10">
    <property type="entry name" value="Immunoglobulins"/>
    <property type="match status" value="1"/>
</dbReference>
<feature type="compositionally biased region" description="Basic residues" evidence="1">
    <location>
        <begin position="137"/>
        <end position="155"/>
    </location>
</feature>
<dbReference type="Proteomes" id="UP000094285">
    <property type="component" value="Unassembled WGS sequence"/>
</dbReference>
<name>A0A1E4SEB1_9ASCO</name>
<dbReference type="EMBL" id="KV453914">
    <property type="protein sequence ID" value="ODV77859.1"/>
    <property type="molecule type" value="Genomic_DNA"/>
</dbReference>
<evidence type="ECO:0000313" key="3">
    <source>
        <dbReference type="Proteomes" id="UP000094285"/>
    </source>
</evidence>
<gene>
    <name evidence="2" type="ORF">CANTADRAFT_284472</name>
</gene>
<feature type="compositionally biased region" description="Basic and acidic residues" evidence="1">
    <location>
        <begin position="245"/>
        <end position="263"/>
    </location>
</feature>
<feature type="region of interest" description="Disordered" evidence="1">
    <location>
        <begin position="453"/>
        <end position="484"/>
    </location>
</feature>
<dbReference type="GeneID" id="30982384"/>
<evidence type="ECO:0000313" key="2">
    <source>
        <dbReference type="EMBL" id="ODV77859.1"/>
    </source>
</evidence>
<feature type="region of interest" description="Disordered" evidence="1">
    <location>
        <begin position="344"/>
        <end position="386"/>
    </location>
</feature>
<feature type="region of interest" description="Disordered" evidence="1">
    <location>
        <begin position="290"/>
        <end position="312"/>
    </location>
</feature>
<dbReference type="InterPro" id="IPR013783">
    <property type="entry name" value="Ig-like_fold"/>
</dbReference>
<dbReference type="SUPFAM" id="SSF81296">
    <property type="entry name" value="E set domains"/>
    <property type="match status" value="1"/>
</dbReference>
<dbReference type="CDD" id="cd02859">
    <property type="entry name" value="E_set_AMPKbeta_like_N"/>
    <property type="match status" value="1"/>
</dbReference>
<dbReference type="AlphaFoldDB" id="A0A1E4SEB1"/>
<feature type="region of interest" description="Disordered" evidence="1">
    <location>
        <begin position="320"/>
        <end position="339"/>
    </location>
</feature>
<feature type="compositionally biased region" description="Low complexity" evidence="1">
    <location>
        <begin position="158"/>
        <end position="174"/>
    </location>
</feature>
<dbReference type="RefSeq" id="XP_020062981.1">
    <property type="nucleotide sequence ID" value="XM_020208247.1"/>
</dbReference>
<dbReference type="STRING" id="984487.A0A1E4SEB1"/>
<accession>A0A1E4SEB1</accession>
<reference evidence="3" key="1">
    <citation type="submission" date="2016-05" db="EMBL/GenBank/DDBJ databases">
        <title>Comparative genomics of biotechnologically important yeasts.</title>
        <authorList>
            <consortium name="DOE Joint Genome Institute"/>
            <person name="Riley R."/>
            <person name="Haridas S."/>
            <person name="Wolfe K.H."/>
            <person name="Lopes M.R."/>
            <person name="Hittinger C.T."/>
            <person name="Goker M."/>
            <person name="Salamov A."/>
            <person name="Wisecaver J."/>
            <person name="Long T.M."/>
            <person name="Aerts A.L."/>
            <person name="Barry K."/>
            <person name="Choi C."/>
            <person name="Clum A."/>
            <person name="Coughlan A.Y."/>
            <person name="Deshpande S."/>
            <person name="Douglass A.P."/>
            <person name="Hanson S.J."/>
            <person name="Klenk H.-P."/>
            <person name="Labutti K."/>
            <person name="Lapidus A."/>
            <person name="Lindquist E."/>
            <person name="Lipzen A."/>
            <person name="Meier-Kolthoff J.P."/>
            <person name="Ohm R.A."/>
            <person name="Otillar R.P."/>
            <person name="Pangilinan J."/>
            <person name="Peng Y."/>
            <person name="Rokas A."/>
            <person name="Rosa C.A."/>
            <person name="Scheuner C."/>
            <person name="Sibirny A.A."/>
            <person name="Slot J.C."/>
            <person name="Stielow J.B."/>
            <person name="Sun H."/>
            <person name="Kurtzman C.P."/>
            <person name="Blackwell M."/>
            <person name="Grigoriev I.V."/>
            <person name="Jeffries T.W."/>
        </authorList>
    </citation>
    <scope>NUCLEOTIDE SEQUENCE [LARGE SCALE GENOMIC DNA]</scope>
    <source>
        <strain evidence="3">NRRL Y-17324</strain>
    </source>
</reference>
<feature type="compositionally biased region" description="Basic and acidic residues" evidence="1">
    <location>
        <begin position="185"/>
        <end position="204"/>
    </location>
</feature>
<feature type="region of interest" description="Disordered" evidence="1">
    <location>
        <begin position="131"/>
        <end position="264"/>
    </location>
</feature>
<proteinExistence type="predicted"/>
<dbReference type="InterPro" id="IPR014756">
    <property type="entry name" value="Ig_E-set"/>
</dbReference>
<dbReference type="OrthoDB" id="5976022at2759"/>
<organism evidence="2 3">
    <name type="scientific">Suhomyces tanzawaensis NRRL Y-17324</name>
    <dbReference type="NCBI Taxonomy" id="984487"/>
    <lineage>
        <taxon>Eukaryota</taxon>
        <taxon>Fungi</taxon>
        <taxon>Dikarya</taxon>
        <taxon>Ascomycota</taxon>
        <taxon>Saccharomycotina</taxon>
        <taxon>Pichiomycetes</taxon>
        <taxon>Debaryomycetaceae</taxon>
        <taxon>Suhomyces</taxon>
    </lineage>
</organism>